<accession>A0ABQ5HGM4</accession>
<organism evidence="2 3">
    <name type="scientific">Tanacetum coccineum</name>
    <dbReference type="NCBI Taxonomy" id="301880"/>
    <lineage>
        <taxon>Eukaryota</taxon>
        <taxon>Viridiplantae</taxon>
        <taxon>Streptophyta</taxon>
        <taxon>Embryophyta</taxon>
        <taxon>Tracheophyta</taxon>
        <taxon>Spermatophyta</taxon>
        <taxon>Magnoliopsida</taxon>
        <taxon>eudicotyledons</taxon>
        <taxon>Gunneridae</taxon>
        <taxon>Pentapetalae</taxon>
        <taxon>asterids</taxon>
        <taxon>campanulids</taxon>
        <taxon>Asterales</taxon>
        <taxon>Asteraceae</taxon>
        <taxon>Asteroideae</taxon>
        <taxon>Anthemideae</taxon>
        <taxon>Anthemidinae</taxon>
        <taxon>Tanacetum</taxon>
    </lineage>
</organism>
<reference evidence="2" key="1">
    <citation type="journal article" date="2022" name="Int. J. Mol. Sci.">
        <title>Draft Genome of Tanacetum Coccineum: Genomic Comparison of Closely Related Tanacetum-Family Plants.</title>
        <authorList>
            <person name="Yamashiro T."/>
            <person name="Shiraishi A."/>
            <person name="Nakayama K."/>
            <person name="Satake H."/>
        </authorList>
    </citation>
    <scope>NUCLEOTIDE SEQUENCE</scope>
</reference>
<evidence type="ECO:0000256" key="1">
    <source>
        <dbReference type="SAM" id="MobiDB-lite"/>
    </source>
</evidence>
<name>A0ABQ5HGM4_9ASTR</name>
<evidence type="ECO:0000313" key="2">
    <source>
        <dbReference type="EMBL" id="GJT87047.1"/>
    </source>
</evidence>
<comment type="caution">
    <text evidence="2">The sequence shown here is derived from an EMBL/GenBank/DDBJ whole genome shotgun (WGS) entry which is preliminary data.</text>
</comment>
<gene>
    <name evidence="2" type="ORF">Tco_1068764</name>
</gene>
<proteinExistence type="predicted"/>
<keyword evidence="3" id="KW-1185">Reference proteome</keyword>
<protein>
    <submittedName>
        <fullName evidence="2">Uncharacterized protein</fullName>
    </submittedName>
</protein>
<dbReference type="EMBL" id="BQNB010019603">
    <property type="protein sequence ID" value="GJT87047.1"/>
    <property type="molecule type" value="Genomic_DNA"/>
</dbReference>
<evidence type="ECO:0000313" key="3">
    <source>
        <dbReference type="Proteomes" id="UP001151760"/>
    </source>
</evidence>
<dbReference type="Proteomes" id="UP001151760">
    <property type="component" value="Unassembled WGS sequence"/>
</dbReference>
<feature type="region of interest" description="Disordered" evidence="1">
    <location>
        <begin position="288"/>
        <end position="307"/>
    </location>
</feature>
<reference evidence="2" key="2">
    <citation type="submission" date="2022-01" db="EMBL/GenBank/DDBJ databases">
        <authorList>
            <person name="Yamashiro T."/>
            <person name="Shiraishi A."/>
            <person name="Satake H."/>
            <person name="Nakayama K."/>
        </authorList>
    </citation>
    <scope>NUCLEOTIDE SEQUENCE</scope>
</reference>
<sequence>MGVGWNGVYLLLNQIQLKDEIIPTKLCVPIGGYELPMDLFVSGVMLHGTAGHVMGCYEFVLDNRSHFLNGLLWLREVARKTARNALGVRSCVYGFVFVAPGFLLNDYLILLGSYAFSDSLLLTPLCCDDIHDVTPRVSALAGCDKLEEISNLKSQACEKDKTFVKKNEKYDELRKARQTDQTLRMLLPKEDNVNTGKHELGFENQNDYVNPSLLNKAKELAPCLYNIDEMGKDEPSDHKIISEEELKCEVEKRLKSQLSEFADKKFDKVFQKIESMKKKKFGSRNSNDFLQQPLYDSDPSTVGSESGEKKILFGNETSSFETKIKELEMTLAQQTKDFKDAKVDSSKKTEKFESYFEKLKKGQKLSLERQLESVKRQESILS</sequence>